<dbReference type="Gene3D" id="2.160.10.10">
    <property type="entry name" value="Hexapeptide repeat proteins"/>
    <property type="match status" value="1"/>
</dbReference>
<evidence type="ECO:0000313" key="3">
    <source>
        <dbReference type="EMBL" id="PHQ28284.1"/>
    </source>
</evidence>
<accession>A0A2G1VNG8</accession>
<dbReference type="PANTHER" id="PTHR23416">
    <property type="entry name" value="SIALIC ACID SYNTHASE-RELATED"/>
    <property type="match status" value="1"/>
</dbReference>
<comment type="caution">
    <text evidence="3">The sequence shown here is derived from an EMBL/GenBank/DDBJ whole genome shotgun (WGS) entry which is preliminary data.</text>
</comment>
<dbReference type="PANTHER" id="PTHR23416:SF23">
    <property type="entry name" value="ACETYLTRANSFERASE C18B11.09C-RELATED"/>
    <property type="match status" value="1"/>
</dbReference>
<gene>
    <name evidence="3" type="ORF">CJ305_15725</name>
</gene>
<dbReference type="SUPFAM" id="SSF51161">
    <property type="entry name" value="Trimeric LpxA-like enzymes"/>
    <property type="match status" value="1"/>
</dbReference>
<dbReference type="GO" id="GO:0008374">
    <property type="term" value="F:O-acyltransferase activity"/>
    <property type="evidence" value="ECO:0007669"/>
    <property type="project" value="TreeGrafter"/>
</dbReference>
<keyword evidence="4" id="KW-1185">Reference proteome</keyword>
<dbReference type="GO" id="GO:0005829">
    <property type="term" value="C:cytosol"/>
    <property type="evidence" value="ECO:0007669"/>
    <property type="project" value="TreeGrafter"/>
</dbReference>
<dbReference type="AlphaFoldDB" id="A0A2G1VNG8"/>
<evidence type="ECO:0008006" key="5">
    <source>
        <dbReference type="Google" id="ProtNLM"/>
    </source>
</evidence>
<evidence type="ECO:0000256" key="2">
    <source>
        <dbReference type="ARBA" id="ARBA00022679"/>
    </source>
</evidence>
<proteinExistence type="inferred from homology"/>
<keyword evidence="2" id="KW-0808">Transferase</keyword>
<protein>
    <recommendedName>
        <fullName evidence="5">Acetyltransferase</fullName>
    </recommendedName>
</protein>
<comment type="similarity">
    <text evidence="1">Belongs to the transferase hexapeptide repeat family.</text>
</comment>
<dbReference type="EMBL" id="NQXA01000016">
    <property type="protein sequence ID" value="PHQ28284.1"/>
    <property type="molecule type" value="Genomic_DNA"/>
</dbReference>
<reference evidence="3 4" key="1">
    <citation type="submission" date="2017-08" db="EMBL/GenBank/DDBJ databases">
        <title>The whole genome shortgun sequences of strain Leeuwenhoekiella nanhaiensis G18 from the South China Sea.</title>
        <authorList>
            <person name="Liu Q."/>
        </authorList>
    </citation>
    <scope>NUCLEOTIDE SEQUENCE [LARGE SCALE GENOMIC DNA]</scope>
    <source>
        <strain evidence="3 4">G18</strain>
    </source>
</reference>
<dbReference type="OrthoDB" id="9814490at2"/>
<name>A0A2G1VNG8_9FLAO</name>
<dbReference type="Proteomes" id="UP000229433">
    <property type="component" value="Unassembled WGS sequence"/>
</dbReference>
<evidence type="ECO:0000313" key="4">
    <source>
        <dbReference type="Proteomes" id="UP000229433"/>
    </source>
</evidence>
<evidence type="ECO:0000256" key="1">
    <source>
        <dbReference type="ARBA" id="ARBA00007274"/>
    </source>
</evidence>
<sequence>MKRILSELRLYFANHVINKIPSHFVRKFYYKKIMGFKIGRGSAINLGCTFDAARNLTIGENSIINENCRIDTRGKVTIGNNVSISSNVTILTADHDMDDDMKGRCFPVNIDDYVWIGTSVIILPKVSLSKGVVAAAGCLVSKSVPELKVVAGIPAKIIKQRLPSYNYDASYIRLFK</sequence>
<organism evidence="3 4">
    <name type="scientific">Leeuwenhoekiella nanhaiensis</name>
    <dbReference type="NCBI Taxonomy" id="1655491"/>
    <lineage>
        <taxon>Bacteria</taxon>
        <taxon>Pseudomonadati</taxon>
        <taxon>Bacteroidota</taxon>
        <taxon>Flavobacteriia</taxon>
        <taxon>Flavobacteriales</taxon>
        <taxon>Flavobacteriaceae</taxon>
        <taxon>Leeuwenhoekiella</taxon>
    </lineage>
</organism>
<dbReference type="RefSeq" id="WP_099647259.1">
    <property type="nucleotide sequence ID" value="NZ_KZ319298.1"/>
</dbReference>
<dbReference type="CDD" id="cd04647">
    <property type="entry name" value="LbH_MAT_like"/>
    <property type="match status" value="1"/>
</dbReference>
<dbReference type="InterPro" id="IPR051159">
    <property type="entry name" value="Hexapeptide_acetyltransf"/>
</dbReference>
<dbReference type="InterPro" id="IPR011004">
    <property type="entry name" value="Trimer_LpxA-like_sf"/>
</dbReference>